<evidence type="ECO:0000256" key="3">
    <source>
        <dbReference type="ARBA" id="ARBA00022989"/>
    </source>
</evidence>
<evidence type="ECO:0000256" key="1">
    <source>
        <dbReference type="ARBA" id="ARBA00004141"/>
    </source>
</evidence>
<gene>
    <name evidence="7" type="ORF">F3N42_05130</name>
</gene>
<keyword evidence="2 6" id="KW-0812">Transmembrane</keyword>
<dbReference type="RefSeq" id="WP_150863313.1">
    <property type="nucleotide sequence ID" value="NZ_VYXP01000003.1"/>
</dbReference>
<protein>
    <submittedName>
        <fullName evidence="7">DUF4870 domain-containing protein</fullName>
    </submittedName>
</protein>
<feature type="transmembrane region" description="Helical" evidence="6">
    <location>
        <begin position="81"/>
        <end position="114"/>
    </location>
</feature>
<evidence type="ECO:0000313" key="7">
    <source>
        <dbReference type="EMBL" id="KAA9132604.1"/>
    </source>
</evidence>
<dbReference type="Proteomes" id="UP000325372">
    <property type="component" value="Unassembled WGS sequence"/>
</dbReference>
<dbReference type="EMBL" id="VYXP01000003">
    <property type="protein sequence ID" value="KAA9132604.1"/>
    <property type="molecule type" value="Genomic_DNA"/>
</dbReference>
<evidence type="ECO:0000313" key="8">
    <source>
        <dbReference type="Proteomes" id="UP000325372"/>
    </source>
</evidence>
<evidence type="ECO:0000256" key="4">
    <source>
        <dbReference type="ARBA" id="ARBA00023136"/>
    </source>
</evidence>
<evidence type="ECO:0000256" key="2">
    <source>
        <dbReference type="ARBA" id="ARBA00022692"/>
    </source>
</evidence>
<keyword evidence="8" id="KW-1185">Reference proteome</keyword>
<reference evidence="7 8" key="1">
    <citation type="submission" date="2019-09" db="EMBL/GenBank/DDBJ databases">
        <title>Wenzhouxiangella sp. Genome sequencing and assembly.</title>
        <authorList>
            <person name="Zhang R."/>
        </authorList>
    </citation>
    <scope>NUCLEOTIDE SEQUENCE [LARGE SCALE GENOMIC DNA]</scope>
    <source>
        <strain evidence="7 8">W260</strain>
    </source>
</reference>
<feature type="region of interest" description="Disordered" evidence="5">
    <location>
        <begin position="1"/>
        <end position="29"/>
    </location>
</feature>
<feature type="transmembrane region" description="Helical" evidence="6">
    <location>
        <begin position="38"/>
        <end position="61"/>
    </location>
</feature>
<comment type="subcellular location">
    <subcellularLocation>
        <location evidence="1">Membrane</location>
        <topology evidence="1">Multi-pass membrane protein</topology>
    </subcellularLocation>
</comment>
<feature type="compositionally biased region" description="Polar residues" evidence="5">
    <location>
        <begin position="9"/>
        <end position="18"/>
    </location>
</feature>
<evidence type="ECO:0000256" key="6">
    <source>
        <dbReference type="SAM" id="Phobius"/>
    </source>
</evidence>
<evidence type="ECO:0000256" key="5">
    <source>
        <dbReference type="SAM" id="MobiDB-lite"/>
    </source>
</evidence>
<comment type="caution">
    <text evidence="7">The sequence shown here is derived from an EMBL/GenBank/DDBJ whole genome shotgun (WGS) entry which is preliminary data.</text>
</comment>
<accession>A0A5N0TDR7</accession>
<sequence>MSEIGPGPETQSTESDTAGANPPPSAGDDRETRQWAMFLHFSVLAGWVVPLAGLIVPIIIWQLKKDDLPGIVPHAHIVMNWIITSLVYGVICFILTFILIGIFGFMALALATIIFSIIGGIKANEGEAWPYPGTIIKVFG</sequence>
<keyword evidence="4 6" id="KW-0472">Membrane</keyword>
<dbReference type="AlphaFoldDB" id="A0A5N0TDR7"/>
<keyword evidence="3 6" id="KW-1133">Transmembrane helix</keyword>
<proteinExistence type="predicted"/>
<name>A0A5N0TDR7_9GAMM</name>
<organism evidence="7 8">
    <name type="scientific">Marinihelvus fidelis</name>
    <dbReference type="NCBI Taxonomy" id="2613842"/>
    <lineage>
        <taxon>Bacteria</taxon>
        <taxon>Pseudomonadati</taxon>
        <taxon>Pseudomonadota</taxon>
        <taxon>Gammaproteobacteria</taxon>
        <taxon>Chromatiales</taxon>
        <taxon>Wenzhouxiangellaceae</taxon>
        <taxon>Marinihelvus</taxon>
    </lineage>
</organism>
<dbReference type="InterPro" id="IPR019109">
    <property type="entry name" value="MamF_MmsF"/>
</dbReference>
<dbReference type="Pfam" id="PF09685">
    <property type="entry name" value="MamF_MmsF"/>
    <property type="match status" value="1"/>
</dbReference>